<feature type="compositionally biased region" description="Acidic residues" evidence="1">
    <location>
        <begin position="859"/>
        <end position="869"/>
    </location>
</feature>
<dbReference type="eggNOG" id="ENOG502RJIP">
    <property type="taxonomic scope" value="Eukaryota"/>
</dbReference>
<dbReference type="KEGG" id="mbe:MBM_08675"/>
<dbReference type="GeneID" id="18764610"/>
<feature type="compositionally biased region" description="Polar residues" evidence="1">
    <location>
        <begin position="507"/>
        <end position="518"/>
    </location>
</feature>
<feature type="compositionally biased region" description="Polar residues" evidence="1">
    <location>
        <begin position="478"/>
        <end position="498"/>
    </location>
</feature>
<dbReference type="OrthoDB" id="37886at2759"/>
<feature type="compositionally biased region" description="Polar residues" evidence="1">
    <location>
        <begin position="110"/>
        <end position="124"/>
    </location>
</feature>
<dbReference type="EMBL" id="JH921451">
    <property type="protein sequence ID" value="EKD13232.1"/>
    <property type="molecule type" value="Genomic_DNA"/>
</dbReference>
<feature type="compositionally biased region" description="Pro residues" evidence="1">
    <location>
        <begin position="540"/>
        <end position="559"/>
    </location>
</feature>
<feature type="compositionally biased region" description="Low complexity" evidence="1">
    <location>
        <begin position="835"/>
        <end position="844"/>
    </location>
</feature>
<evidence type="ECO:0000256" key="1">
    <source>
        <dbReference type="SAM" id="MobiDB-lite"/>
    </source>
</evidence>
<feature type="compositionally biased region" description="Low complexity" evidence="1">
    <location>
        <begin position="689"/>
        <end position="707"/>
    </location>
</feature>
<dbReference type="AlphaFoldDB" id="K1WLT2"/>
<evidence type="ECO:0000313" key="2">
    <source>
        <dbReference type="EMBL" id="EKD13232.1"/>
    </source>
</evidence>
<proteinExistence type="predicted"/>
<keyword evidence="3" id="KW-1185">Reference proteome</keyword>
<reference evidence="2 3" key="1">
    <citation type="journal article" date="2012" name="BMC Genomics">
        <title>Sequencing the genome of Marssonina brunnea reveals fungus-poplar co-evolution.</title>
        <authorList>
            <person name="Zhu S."/>
            <person name="Cao Y.-Z."/>
            <person name="Jiang C."/>
            <person name="Tan B.-Y."/>
            <person name="Wang Z."/>
            <person name="Feng S."/>
            <person name="Zhang L."/>
            <person name="Su X.-H."/>
            <person name="Brejova B."/>
            <person name="Vinar T."/>
            <person name="Xu M."/>
            <person name="Wang M.-X."/>
            <person name="Zhang S.-G."/>
            <person name="Huang M.-R."/>
            <person name="Wu R."/>
            <person name="Zhou Y."/>
        </authorList>
    </citation>
    <scope>NUCLEOTIDE SEQUENCE [LARGE SCALE GENOMIC DNA]</scope>
    <source>
        <strain evidence="2 3">MB_m1</strain>
    </source>
</reference>
<protein>
    <submittedName>
        <fullName evidence="2">Uncharacterized protein</fullName>
    </submittedName>
</protein>
<feature type="compositionally biased region" description="Basic and acidic residues" evidence="1">
    <location>
        <begin position="50"/>
        <end position="81"/>
    </location>
</feature>
<organism evidence="2 3">
    <name type="scientific">Marssonina brunnea f. sp. multigermtubi (strain MB_m1)</name>
    <name type="common">Marssonina leaf spot fungus</name>
    <dbReference type="NCBI Taxonomy" id="1072389"/>
    <lineage>
        <taxon>Eukaryota</taxon>
        <taxon>Fungi</taxon>
        <taxon>Dikarya</taxon>
        <taxon>Ascomycota</taxon>
        <taxon>Pezizomycotina</taxon>
        <taxon>Leotiomycetes</taxon>
        <taxon>Helotiales</taxon>
        <taxon>Drepanopezizaceae</taxon>
        <taxon>Drepanopeziza</taxon>
    </lineage>
</organism>
<feature type="compositionally biased region" description="Polar residues" evidence="1">
    <location>
        <begin position="1"/>
        <end position="14"/>
    </location>
</feature>
<dbReference type="HOGENOM" id="CLU_324168_0_0_1"/>
<feature type="region of interest" description="Disordered" evidence="1">
    <location>
        <begin position="669"/>
        <end position="799"/>
    </location>
</feature>
<name>K1WLT2_MARBU</name>
<feature type="compositionally biased region" description="Low complexity" evidence="1">
    <location>
        <begin position="84"/>
        <end position="97"/>
    </location>
</feature>
<dbReference type="OMA" id="CENSEIQ"/>
<evidence type="ECO:0000313" key="3">
    <source>
        <dbReference type="Proteomes" id="UP000006753"/>
    </source>
</evidence>
<feature type="region of interest" description="Disordered" evidence="1">
    <location>
        <begin position="478"/>
        <end position="597"/>
    </location>
</feature>
<dbReference type="Proteomes" id="UP000006753">
    <property type="component" value="Unassembled WGS sequence"/>
</dbReference>
<dbReference type="InParanoid" id="K1WLT2"/>
<feature type="region of interest" description="Disordered" evidence="1">
    <location>
        <begin position="1"/>
        <end position="126"/>
    </location>
</feature>
<feature type="compositionally biased region" description="Basic and acidic residues" evidence="1">
    <location>
        <begin position="564"/>
        <end position="597"/>
    </location>
</feature>
<dbReference type="RefSeq" id="XP_007296564.1">
    <property type="nucleotide sequence ID" value="XM_007296502.1"/>
</dbReference>
<accession>K1WLT2</accession>
<gene>
    <name evidence="2" type="ORF">MBM_08675</name>
</gene>
<feature type="region of interest" description="Disordered" evidence="1">
    <location>
        <begin position="811"/>
        <end position="891"/>
    </location>
</feature>
<sequence>MPSQDIEMTSSSSPEMKDVDMEDAGSESSAPVEAEKLDENHVTSNGHLTQEQHEESSGKGDEEVAVESENKVDVDAIKIAETHVPPSSVSPIVTSSSHLLPSVEKDGTGPPSTTDDQKTNSPPIQTKVDRAVLPPSKKPLKVSEPDPGASETIKIDKEVARLKEFLAEVSSAAAQRVLKESWRMFLFDNYNEDHIAFILRAGLRNANATIIERVLRDEGLFKTQMMDLIIKRPEFLEKALQSASAALITTQVPETVIDQVIVERLETVPAKKLVQWLAQAQRLGYKADDILNEDGESVTPNVPLPPIRERPLDEPPMANGSHYMSRPPPENVNPYKDPLLLEQERNASMNKFQSQHVQAAIARNAASANSHRPGTVARDADVVRNPTSAGEHARAPVVLSGQMICRACNRTFVTHSGFAYHVTKKVCDKKSPPGGFKWNCANCLSGFTTKQGMDYHALRYVCYAVEEIAPAKTSLKLTNGSSISTTSLPPSMPLQNAPTFPPPRPQIYTTQAPPTSAPRSVPPNSQPIPQGFIGSQNPPGTQPRPPVAIPRPPPPPAPSTPQKLKAEDEIRMSPDELSPQKRAEMEKALQETQDRTDAAIASLPASYTEAERASRTSSMLNANASKRSQIRKSFGVSLRLRKGQQAARVAAGLPAAAGTKMPGTKLRESFGAASTHGPLAGAPSGASFSPINKPSSNASPPNNGYSPALLAPPQSYNALPNHAPYGPRNLHQEDGLLTHINNNSVPPPDSGIHRSNVPIPATSTHYHPQSSSNNSNKRKRDSVSTSASGTPAPGLSMVEVSSEDAAAKFANNKKSRTATPMADALSVPPGSGAKSSVIEILSDSSDSEDIELPIKSVEADEDEEGDGDDAPSSSKLAGRPSGFMARRGGKH</sequence>